<proteinExistence type="predicted"/>
<dbReference type="Proteomes" id="UP001626550">
    <property type="component" value="Unassembled WGS sequence"/>
</dbReference>
<sequence>MSKLKTMFSSTLPKQISKDRPLSAIFPSYETASIHSRFSSFSSVAVGLEDLNIWDDFGLSCIASYPLHKSSLVCLNDKENVSLPSTRSTMGRDSLNSLVNYDAPTTPEILEDPRRCCKLFMFSCGKQKLVLFFDYAFDASDWSTAISSAIEDAKRTRKTLQRSSSSESELSIVNVAETSLTSNFSSFFINLSHKPKPRLSLEADQSVTLVETRSERPEKISSNNSNCVLS</sequence>
<evidence type="ECO:0000313" key="1">
    <source>
        <dbReference type="EMBL" id="KAL3317640.1"/>
    </source>
</evidence>
<dbReference type="EMBL" id="JBJKFK010000352">
    <property type="protein sequence ID" value="KAL3317640.1"/>
    <property type="molecule type" value="Genomic_DNA"/>
</dbReference>
<comment type="caution">
    <text evidence="1">The sequence shown here is derived from an EMBL/GenBank/DDBJ whole genome shotgun (WGS) entry which is preliminary data.</text>
</comment>
<evidence type="ECO:0000313" key="2">
    <source>
        <dbReference type="Proteomes" id="UP001626550"/>
    </source>
</evidence>
<name>A0ABD2QDM9_9PLAT</name>
<protein>
    <recommendedName>
        <fullName evidence="3">PH domain-containing protein</fullName>
    </recommendedName>
</protein>
<gene>
    <name evidence="1" type="ORF">Ciccas_003705</name>
</gene>
<accession>A0ABD2QDM9</accession>
<keyword evidence="2" id="KW-1185">Reference proteome</keyword>
<reference evidence="1 2" key="1">
    <citation type="submission" date="2024-11" db="EMBL/GenBank/DDBJ databases">
        <title>Adaptive evolution of stress response genes in parasites aligns with host niche diversity.</title>
        <authorList>
            <person name="Hahn C."/>
            <person name="Resl P."/>
        </authorList>
    </citation>
    <scope>NUCLEOTIDE SEQUENCE [LARGE SCALE GENOMIC DNA]</scope>
    <source>
        <strain evidence="1">EGGRZ-B1_66</strain>
        <tissue evidence="1">Body</tissue>
    </source>
</reference>
<organism evidence="1 2">
    <name type="scientific">Cichlidogyrus casuarinus</name>
    <dbReference type="NCBI Taxonomy" id="1844966"/>
    <lineage>
        <taxon>Eukaryota</taxon>
        <taxon>Metazoa</taxon>
        <taxon>Spiralia</taxon>
        <taxon>Lophotrochozoa</taxon>
        <taxon>Platyhelminthes</taxon>
        <taxon>Monogenea</taxon>
        <taxon>Monopisthocotylea</taxon>
        <taxon>Dactylogyridea</taxon>
        <taxon>Ancyrocephalidae</taxon>
        <taxon>Cichlidogyrus</taxon>
    </lineage>
</organism>
<evidence type="ECO:0008006" key="3">
    <source>
        <dbReference type="Google" id="ProtNLM"/>
    </source>
</evidence>
<dbReference type="AlphaFoldDB" id="A0ABD2QDM9"/>